<keyword evidence="16" id="KW-1185">Reference proteome</keyword>
<evidence type="ECO:0000256" key="8">
    <source>
        <dbReference type="ARBA" id="ARBA00023033"/>
    </source>
</evidence>
<dbReference type="InterPro" id="IPR002938">
    <property type="entry name" value="FAD-bd"/>
</dbReference>
<keyword evidence="4 11" id="KW-0831">Ubiquinone biosynthesis</keyword>
<evidence type="ECO:0000256" key="9">
    <source>
        <dbReference type="ARBA" id="ARBA00023128"/>
    </source>
</evidence>
<comment type="subunit">
    <text evidence="11">Component of a multi-subunit COQ enzyme complex.</text>
</comment>
<dbReference type="AlphaFoldDB" id="A0A814UVP7"/>
<sequence length="455" mass="51259">MRQLLLLRRSLISVRFSSYSVSPQATISHDEPNSPAFAENVDITIAGGGLVGSAMALAFASSPVFKNHKIVLLESQSKLPQVSKNKPYSNRVFALNAQSISLFEKLGAWDLMKSIQSVIAFDQGHQSENNSLAYIVENDVIQSCLLERLKQFHVEPRLNSKVKHFEYEENSIRIKLQDEKINLRTRLLIAADGYQSSIREMARISTMQWDYNQFGIVATLQLADNMPDNVVAWQRFLPTGPIACLPLSNTHSSLVWTVPKSMHKEIMKLSDEQFVDAINKAFTSDTYKHSGVISITERIRSYWQQVIPASPTVLQYPPVIINVEPRSRAAFPLTLLNANQYVRPRLVLIGDSAHRIHPMAGQGVNMGFCDVLCLFNILEQAVRDGADFSSLIYLVDYERQRQLQCLTRLLSIDSLNRLYSTNFSPVVALRSIGLSFVNEFSPLKKFFEKQAASST</sequence>
<dbReference type="EMBL" id="CAJNOO010000526">
    <property type="protein sequence ID" value="CAF0969446.1"/>
    <property type="molecule type" value="Genomic_DNA"/>
</dbReference>
<evidence type="ECO:0000256" key="1">
    <source>
        <dbReference type="ARBA" id="ARBA00001974"/>
    </source>
</evidence>
<comment type="cofactor">
    <cofactor evidence="1 11">
        <name>FAD</name>
        <dbReference type="ChEBI" id="CHEBI:57692"/>
    </cofactor>
</comment>
<evidence type="ECO:0000256" key="10">
    <source>
        <dbReference type="ARBA" id="ARBA00023136"/>
    </source>
</evidence>
<evidence type="ECO:0000256" key="3">
    <source>
        <dbReference type="ARBA" id="ARBA00022630"/>
    </source>
</evidence>
<evidence type="ECO:0000256" key="7">
    <source>
        <dbReference type="ARBA" id="ARBA00023002"/>
    </source>
</evidence>
<evidence type="ECO:0000313" key="15">
    <source>
        <dbReference type="EMBL" id="CAF1179796.1"/>
    </source>
</evidence>
<dbReference type="FunFam" id="3.50.50.60:FF:000021">
    <property type="entry name" value="Ubiquinone biosynthesis monooxygenase COQ6"/>
    <property type="match status" value="1"/>
</dbReference>
<dbReference type="EMBL" id="CAJNOH010000378">
    <property type="protein sequence ID" value="CAF1020704.1"/>
    <property type="molecule type" value="Genomic_DNA"/>
</dbReference>
<reference evidence="15" key="1">
    <citation type="submission" date="2021-02" db="EMBL/GenBank/DDBJ databases">
        <authorList>
            <person name="Nowell W R."/>
        </authorList>
    </citation>
    <scope>NUCLEOTIDE SEQUENCE</scope>
</reference>
<evidence type="ECO:0000256" key="11">
    <source>
        <dbReference type="HAMAP-Rule" id="MF_03193"/>
    </source>
</evidence>
<dbReference type="InterPro" id="IPR000689">
    <property type="entry name" value="UbQ_mOase_COQ6"/>
</dbReference>
<dbReference type="NCBIfam" id="TIGR01988">
    <property type="entry name" value="Ubi-OHases"/>
    <property type="match status" value="1"/>
</dbReference>
<dbReference type="UniPathway" id="UPA00232"/>
<dbReference type="PRINTS" id="PR00420">
    <property type="entry name" value="RNGMNOXGNASE"/>
</dbReference>
<evidence type="ECO:0000313" key="13">
    <source>
        <dbReference type="EMBL" id="CAF0969446.1"/>
    </source>
</evidence>
<keyword evidence="9 11" id="KW-0496">Mitochondrion</keyword>
<dbReference type="EC" id="1.14.15.46" evidence="11"/>
<comment type="caution">
    <text evidence="15">The sequence shown here is derived from an EMBL/GenBank/DDBJ whole genome shotgun (WGS) entry which is preliminary data.</text>
</comment>
<dbReference type="InterPro" id="IPR051205">
    <property type="entry name" value="UbiH/COQ6_monooxygenase"/>
</dbReference>
<dbReference type="InterPro" id="IPR036188">
    <property type="entry name" value="FAD/NAD-bd_sf"/>
</dbReference>
<keyword evidence="10 11" id="KW-0472">Membrane</keyword>
<comment type="catalytic activity">
    <reaction evidence="11">
        <text>a 2-methoxy-6-(all-trans-polyprenyl)phenol + 2 reduced [2Fe-2S]-[ferredoxin] + O2 + 2 H(+) = a 2-methoxy-6-(all-trans-polyprenyl)benzene-1,4-diol + 2 oxidized [2Fe-2S]-[ferredoxin] + H2O</text>
        <dbReference type="Rhea" id="RHEA:81183"/>
        <dbReference type="Rhea" id="RHEA-COMP:9551"/>
        <dbReference type="Rhea" id="RHEA-COMP:10000"/>
        <dbReference type="Rhea" id="RHEA-COMP:10001"/>
        <dbReference type="Rhea" id="RHEA-COMP:10858"/>
        <dbReference type="ChEBI" id="CHEBI:15377"/>
        <dbReference type="ChEBI" id="CHEBI:15378"/>
        <dbReference type="ChEBI" id="CHEBI:15379"/>
        <dbReference type="ChEBI" id="CHEBI:33737"/>
        <dbReference type="ChEBI" id="CHEBI:33738"/>
        <dbReference type="ChEBI" id="CHEBI:62731"/>
        <dbReference type="ChEBI" id="CHEBI:84166"/>
        <dbReference type="EC" id="1.14.15.46"/>
    </reaction>
</comment>
<dbReference type="InterPro" id="IPR010971">
    <property type="entry name" value="UbiH/COQ6"/>
</dbReference>
<keyword evidence="7 11" id="KW-0560">Oxidoreductase</keyword>
<dbReference type="PANTHER" id="PTHR43876:SF7">
    <property type="entry name" value="UBIQUINONE BIOSYNTHESIS MONOOXYGENASE COQ6, MITOCHONDRIAL"/>
    <property type="match status" value="1"/>
</dbReference>
<proteinExistence type="inferred from homology"/>
<gene>
    <name evidence="15" type="ORF">JXQ802_LOCUS23277</name>
    <name evidence="14" type="ORF">PYM288_LOCUS15605</name>
    <name evidence="13" type="ORF">RFH988_LOCUS12548</name>
</gene>
<organism evidence="15 16">
    <name type="scientific">Rotaria sordida</name>
    <dbReference type="NCBI Taxonomy" id="392033"/>
    <lineage>
        <taxon>Eukaryota</taxon>
        <taxon>Metazoa</taxon>
        <taxon>Spiralia</taxon>
        <taxon>Gnathifera</taxon>
        <taxon>Rotifera</taxon>
        <taxon>Eurotatoria</taxon>
        <taxon>Bdelloidea</taxon>
        <taxon>Philodinida</taxon>
        <taxon>Philodinidae</taxon>
        <taxon>Rotaria</taxon>
    </lineage>
</organism>
<dbReference type="GO" id="GO:0031314">
    <property type="term" value="C:extrinsic component of mitochondrial inner membrane"/>
    <property type="evidence" value="ECO:0007669"/>
    <property type="project" value="UniProtKB-UniRule"/>
</dbReference>
<comment type="subcellular location">
    <subcellularLocation>
        <location evidence="11">Mitochondrion inner membrane</location>
        <topology evidence="11">Peripheral membrane protein</topology>
        <orientation evidence="11">Matrix side</orientation>
    </subcellularLocation>
</comment>
<feature type="domain" description="FAD-binding" evidence="12">
    <location>
        <begin position="41"/>
        <end position="287"/>
    </location>
</feature>
<dbReference type="Proteomes" id="UP000663870">
    <property type="component" value="Unassembled WGS sequence"/>
</dbReference>
<name>A0A814UVP7_9BILA</name>
<evidence type="ECO:0000256" key="4">
    <source>
        <dbReference type="ARBA" id="ARBA00022688"/>
    </source>
</evidence>
<dbReference type="Gene3D" id="3.50.50.60">
    <property type="entry name" value="FAD/NAD(P)-binding domain"/>
    <property type="match status" value="2"/>
</dbReference>
<dbReference type="PANTHER" id="PTHR43876">
    <property type="entry name" value="UBIQUINONE BIOSYNTHESIS MONOOXYGENASE COQ6, MITOCHONDRIAL"/>
    <property type="match status" value="1"/>
</dbReference>
<dbReference type="Proteomes" id="UP000663854">
    <property type="component" value="Unassembled WGS sequence"/>
</dbReference>
<evidence type="ECO:0000259" key="12">
    <source>
        <dbReference type="Pfam" id="PF01494"/>
    </source>
</evidence>
<dbReference type="GO" id="GO:0016712">
    <property type="term" value="F:oxidoreductase activity, acting on paired donors, with incorporation or reduction of molecular oxygen, reduced flavin or flavoprotein as one donor, and incorporation of one atom of oxygen"/>
    <property type="evidence" value="ECO:0007669"/>
    <property type="project" value="UniProtKB-UniRule"/>
</dbReference>
<evidence type="ECO:0000256" key="5">
    <source>
        <dbReference type="ARBA" id="ARBA00022792"/>
    </source>
</evidence>
<keyword evidence="5 11" id="KW-0999">Mitochondrion inner membrane</keyword>
<dbReference type="GO" id="GO:0106364">
    <property type="term" value="F:4-hydroxy-3-all-trans-polyprenylbenzoate oxygenase activity"/>
    <property type="evidence" value="ECO:0007669"/>
    <property type="project" value="UniProtKB-EC"/>
</dbReference>
<evidence type="ECO:0000313" key="16">
    <source>
        <dbReference type="Proteomes" id="UP000663870"/>
    </source>
</evidence>
<dbReference type="EMBL" id="CAJNOL010000728">
    <property type="protein sequence ID" value="CAF1179796.1"/>
    <property type="molecule type" value="Genomic_DNA"/>
</dbReference>
<protein>
    <recommendedName>
        <fullName evidence="11">Ubiquinone biosynthesis monooxygenase COQ6, mitochondrial</fullName>
        <ecNumber evidence="11">1.14.15.45</ecNumber>
    </recommendedName>
    <alternativeName>
        <fullName evidence="11">2-methoxy-6-polyprenolphenol 4-hydroxylase</fullName>
        <ecNumber evidence="11">1.14.15.46</ecNumber>
    </alternativeName>
</protein>
<comment type="pathway">
    <text evidence="11">Cofactor biosynthesis; ubiquinone biosynthesis.</text>
</comment>
<dbReference type="SUPFAM" id="SSF51905">
    <property type="entry name" value="FAD/NAD(P)-binding domain"/>
    <property type="match status" value="1"/>
</dbReference>
<dbReference type="GO" id="GO:0071949">
    <property type="term" value="F:FAD binding"/>
    <property type="evidence" value="ECO:0007669"/>
    <property type="project" value="InterPro"/>
</dbReference>
<keyword evidence="3 11" id="KW-0285">Flavoprotein</keyword>
<dbReference type="Proteomes" id="UP000663882">
    <property type="component" value="Unassembled WGS sequence"/>
</dbReference>
<evidence type="ECO:0000313" key="14">
    <source>
        <dbReference type="EMBL" id="CAF1020704.1"/>
    </source>
</evidence>
<keyword evidence="6 11" id="KW-0274">FAD</keyword>
<dbReference type="OrthoDB" id="683240at2759"/>
<comment type="catalytic activity">
    <reaction evidence="11">
        <text>a 4-hydroxy-3-(all-trans-polyprenyl)benzoate + 2 reduced [2Fe-2S]-[ferredoxin] + O2 + 2 H(+) = a 3,4-dihydroxy-5-(all-trans-polyprenyl)benzoate + 2 oxidized [2Fe-2S]-[ferredoxin] + H2O</text>
        <dbReference type="Rhea" id="RHEA:81195"/>
        <dbReference type="Rhea" id="RHEA-COMP:9514"/>
        <dbReference type="Rhea" id="RHEA-COMP:10000"/>
        <dbReference type="Rhea" id="RHEA-COMP:10001"/>
        <dbReference type="Rhea" id="RHEA-COMP:10930"/>
        <dbReference type="ChEBI" id="CHEBI:15377"/>
        <dbReference type="ChEBI" id="CHEBI:15378"/>
        <dbReference type="ChEBI" id="CHEBI:15379"/>
        <dbReference type="ChEBI" id="CHEBI:33737"/>
        <dbReference type="ChEBI" id="CHEBI:33738"/>
        <dbReference type="ChEBI" id="CHEBI:64694"/>
        <dbReference type="ChEBI" id="CHEBI:78396"/>
        <dbReference type="EC" id="1.14.15.45"/>
    </reaction>
</comment>
<accession>A0A814UVP7</accession>
<comment type="similarity">
    <text evidence="2 11">Belongs to the UbiH/COQ6 family.</text>
</comment>
<dbReference type="EC" id="1.14.15.45" evidence="11"/>
<evidence type="ECO:0000256" key="6">
    <source>
        <dbReference type="ARBA" id="ARBA00022827"/>
    </source>
</evidence>
<comment type="function">
    <text evidence="11">FAD-dependent monooxygenase required for two non-consecutive steps during ubiquinone biosynthesis. Required for the C5-ring hydroxylation during ubiquinone biosynthesis by catalyzing the hydroxylation of 4-hydroxy-3-(all-trans-polyprenyl)benzoic acid to 3,4-dihydroxy-5-(all-trans-polyprenyl)benzoic acid. Also acts downstream of coq4, for the C1-hydroxylation during ubiquinone biosynthesis by catalyzing the hydroxylation of 2-methoxy-6-(all-trans-polyprenyl)phenol to 2-methoxy-6-(all-trans-polyprenyl)benzene-1,4-diol. The electrons required for the hydroxylation reaction are funneled indirectly to coq6 from NADPH via a ferredoxin/ferredoxin reductase system.</text>
</comment>
<dbReference type="Pfam" id="PF01494">
    <property type="entry name" value="FAD_binding_3"/>
    <property type="match status" value="2"/>
</dbReference>
<evidence type="ECO:0000256" key="2">
    <source>
        <dbReference type="ARBA" id="ARBA00005349"/>
    </source>
</evidence>
<dbReference type="HAMAP" id="MF_03193">
    <property type="entry name" value="COQ6_monooxygenase"/>
    <property type="match status" value="1"/>
</dbReference>
<feature type="domain" description="FAD-binding" evidence="12">
    <location>
        <begin position="320"/>
        <end position="389"/>
    </location>
</feature>
<dbReference type="GO" id="GO:0120538">
    <property type="term" value="F:2-methoxy-6-polyprenolphenol 4-hydroxylase activity"/>
    <property type="evidence" value="ECO:0007669"/>
    <property type="project" value="UniProtKB-EC"/>
</dbReference>
<keyword evidence="8 11" id="KW-0503">Monooxygenase</keyword>